<evidence type="ECO:0000256" key="1">
    <source>
        <dbReference type="SAM" id="MobiDB-lite"/>
    </source>
</evidence>
<proteinExistence type="predicted"/>
<name>A0ABQ6M973_9STRA</name>
<dbReference type="InterPro" id="IPR023393">
    <property type="entry name" value="START-like_dom_sf"/>
</dbReference>
<reference evidence="3 4" key="1">
    <citation type="journal article" date="2023" name="Commun. Biol.">
        <title>Genome analysis of Parmales, the sister group of diatoms, reveals the evolutionary specialization of diatoms from phago-mixotrophs to photoautotrophs.</title>
        <authorList>
            <person name="Ban H."/>
            <person name="Sato S."/>
            <person name="Yoshikawa S."/>
            <person name="Yamada K."/>
            <person name="Nakamura Y."/>
            <person name="Ichinomiya M."/>
            <person name="Sato N."/>
            <person name="Blanc-Mathieu R."/>
            <person name="Endo H."/>
            <person name="Kuwata A."/>
            <person name="Ogata H."/>
        </authorList>
    </citation>
    <scope>NUCLEOTIDE SEQUENCE [LARGE SCALE GENOMIC DNA]</scope>
</reference>
<feature type="transmembrane region" description="Helical" evidence="2">
    <location>
        <begin position="67"/>
        <end position="85"/>
    </location>
</feature>
<feature type="transmembrane region" description="Helical" evidence="2">
    <location>
        <begin position="245"/>
        <end position="263"/>
    </location>
</feature>
<keyword evidence="2" id="KW-0472">Membrane</keyword>
<protein>
    <recommendedName>
        <fullName evidence="5">G-protein coupled receptors family 3 profile domain-containing protein</fullName>
    </recommendedName>
</protein>
<feature type="transmembrane region" description="Helical" evidence="2">
    <location>
        <begin position="29"/>
        <end position="47"/>
    </location>
</feature>
<dbReference type="SUPFAM" id="SSF81321">
    <property type="entry name" value="Family A G protein-coupled receptor-like"/>
    <property type="match status" value="1"/>
</dbReference>
<dbReference type="EMBL" id="BRYB01002579">
    <property type="protein sequence ID" value="GMI22026.1"/>
    <property type="molecule type" value="Genomic_DNA"/>
</dbReference>
<evidence type="ECO:0000313" key="3">
    <source>
        <dbReference type="EMBL" id="GMI22026.1"/>
    </source>
</evidence>
<dbReference type="Proteomes" id="UP001165060">
    <property type="component" value="Unassembled WGS sequence"/>
</dbReference>
<dbReference type="Gene3D" id="3.30.530.20">
    <property type="match status" value="1"/>
</dbReference>
<feature type="compositionally biased region" description="Polar residues" evidence="1">
    <location>
        <begin position="610"/>
        <end position="619"/>
    </location>
</feature>
<feature type="transmembrane region" description="Helical" evidence="2">
    <location>
        <begin position="105"/>
        <end position="125"/>
    </location>
</feature>
<feature type="transmembrane region" description="Helical" evidence="2">
    <location>
        <begin position="194"/>
        <end position="215"/>
    </location>
</feature>
<feature type="region of interest" description="Disordered" evidence="1">
    <location>
        <begin position="786"/>
        <end position="810"/>
    </location>
</feature>
<accession>A0ABQ6M973</accession>
<comment type="caution">
    <text evidence="3">The sequence shown here is derived from an EMBL/GenBank/DDBJ whole genome shotgun (WGS) entry which is preliminary data.</text>
</comment>
<keyword evidence="2" id="KW-0812">Transmembrane</keyword>
<keyword evidence="4" id="KW-1185">Reference proteome</keyword>
<evidence type="ECO:0008006" key="5">
    <source>
        <dbReference type="Google" id="ProtNLM"/>
    </source>
</evidence>
<keyword evidence="2" id="KW-1133">Transmembrane helix</keyword>
<organism evidence="3 4">
    <name type="scientific">Tetraparma gracilis</name>
    <dbReference type="NCBI Taxonomy" id="2962635"/>
    <lineage>
        <taxon>Eukaryota</taxon>
        <taxon>Sar</taxon>
        <taxon>Stramenopiles</taxon>
        <taxon>Ochrophyta</taxon>
        <taxon>Bolidophyceae</taxon>
        <taxon>Parmales</taxon>
        <taxon>Triparmaceae</taxon>
        <taxon>Tetraparma</taxon>
    </lineage>
</organism>
<gene>
    <name evidence="3" type="ORF">TeGR_g12254</name>
</gene>
<evidence type="ECO:0000313" key="4">
    <source>
        <dbReference type="Proteomes" id="UP001165060"/>
    </source>
</evidence>
<evidence type="ECO:0000256" key="2">
    <source>
        <dbReference type="SAM" id="Phobius"/>
    </source>
</evidence>
<feature type="region of interest" description="Disordered" evidence="1">
    <location>
        <begin position="592"/>
        <end position="624"/>
    </location>
</feature>
<sequence length="1185" mass="130091">MTDYYDLYEYSFSNSTVTPPMSSTTRTVIYFQLALNYSLGAFALLVLYSINRLTTSQNRAARNVQKLLLLSSLAMTTVMGVFLGINQAMHGVPNQLICQLQGAGVVFMIPQYFATLSVSVYDRYWTLANLRDSTPPPPGIAFHWSLYKFGVLPFLAVFSALPVLTSDKFGFIKPFPNNSFCAPTGGRGLLAHDAFPLLLLLVFIICICVIAGSSYRSLVIVKSLFSTAVQNTSATKKRGEAERRFMWHSVVTTLHFVIYGFALKAVTTVHASPPEIAAFLHDYDSDYYVKAAERDLSVLDRFQVEGSDTGRSHSTFLRVLTTKGGQDYRTVNSRNTCGPVSDDGSIVYASFPAVTDVPEEDAALACCSFVFRIVPVQPERSVVELYTLLDFRTTEPRAEYEELRRPFTVRAISQLQRSFQNARALNVLNEEDGAAMGAMISDAVDAFRSNASGRSARAQMGRLAVSVVLAKNRALRDIDTAQRWFEPMLRQVLNHDAPASRSEVEKKLEDLSESDGTVIGNTIRSLIISNNSAAAVTAELLRTTPAMRAFNDSTPFFRSFVTAVAHHQQRAAKWGIQLRNVLGGSMDALGIAPPPLPPPSARSVPAYARSGTSKPSDPSSPRAFESYSELFEDAPEPTVSIDHASHCMTRFQELQDAIVMERSCTIHTELEPLVRALLTSIPEIYKGKLPAPPASQEAAEATNVAFERSLRLNRQVKTTKHGYDWRLERSPPSSTTTNVTIFFKPSSSSSSSSVGAFGAFKLSPKPYGCCEVAMTVRMNKLAGTRSSSSMGAAESGAIPSSASSSSSGGVSSKDARLIVDDLLFLVSCLFNLYSRCDEIDDAVEADLVKRFASPSTPPPTPAEDAVVEKARMYPGARRWARIKGTIREPVSYHQALSKTDTWGLGVADVDASAERVLAYLWHNMSYMRVKAHALLDGNRIRMGVELPGGHSQVQAFGAGMGVAADRVFASTWTWRRDTGSDIEVGVGELAEFKENRSIVKGLEATLEAARAAASAVRGGAVGYYRLHALAANVCRVTVCFRAQVRGQVPKLIIDMRVKNTLGVVELVRDLYERNGKVVDPPAAVDEWILRYPAMLELEREYVWFRPMMDTIAQRLLESVGWGLKMRLYTGAGLSTLDLLSDLYMIYTYTTTGQQGTALSLGIMVGLCLLFQLSNLRLRCRPPRAT</sequence>
<feature type="transmembrane region" description="Helical" evidence="2">
    <location>
        <begin position="146"/>
        <end position="165"/>
    </location>
</feature>